<dbReference type="GeneTree" id="ENSGT00940000164682"/>
<dbReference type="Ensembl" id="ENSEEET00000002153.2">
    <property type="protein sequence ID" value="ENSEEEP00000002113.1"/>
    <property type="gene ID" value="ENSEEEG00000001292.2"/>
</dbReference>
<dbReference type="SMART" id="SM00214">
    <property type="entry name" value="VWC"/>
    <property type="match status" value="1"/>
</dbReference>
<dbReference type="Pfam" id="PF00093">
    <property type="entry name" value="VWC"/>
    <property type="match status" value="1"/>
</dbReference>
<dbReference type="InterPro" id="IPR001007">
    <property type="entry name" value="VWF_dom"/>
</dbReference>
<dbReference type="GO" id="GO:0036122">
    <property type="term" value="F:BMP binding"/>
    <property type="evidence" value="ECO:0007669"/>
    <property type="project" value="TreeGrafter"/>
</dbReference>
<dbReference type="SUPFAM" id="SSF57603">
    <property type="entry name" value="FnI-like domain"/>
    <property type="match status" value="1"/>
</dbReference>
<dbReference type="PANTHER" id="PTHR46526">
    <property type="entry name" value="CHORDIN"/>
    <property type="match status" value="1"/>
</dbReference>
<keyword evidence="4" id="KW-1185">Reference proteome</keyword>
<keyword evidence="1" id="KW-0732">Signal</keyword>
<organism evidence="3 4">
    <name type="scientific">Electrophorus electricus</name>
    <name type="common">Electric eel</name>
    <name type="synonym">Gymnotus electricus</name>
    <dbReference type="NCBI Taxonomy" id="8005"/>
    <lineage>
        <taxon>Eukaryota</taxon>
        <taxon>Metazoa</taxon>
        <taxon>Chordata</taxon>
        <taxon>Craniata</taxon>
        <taxon>Vertebrata</taxon>
        <taxon>Euteleostomi</taxon>
        <taxon>Actinopterygii</taxon>
        <taxon>Neopterygii</taxon>
        <taxon>Teleostei</taxon>
        <taxon>Ostariophysi</taxon>
        <taxon>Gymnotiformes</taxon>
        <taxon>Gymnotoidei</taxon>
        <taxon>Gymnotidae</taxon>
        <taxon>Electrophorus</taxon>
    </lineage>
</organism>
<reference evidence="3" key="5">
    <citation type="submission" date="2025-09" db="UniProtKB">
        <authorList>
            <consortium name="Ensembl"/>
        </authorList>
    </citation>
    <scope>IDENTIFICATION</scope>
</reference>
<dbReference type="Gene3D" id="2.10.70.10">
    <property type="entry name" value="Complement Module, domain 1"/>
    <property type="match status" value="1"/>
</dbReference>
<reference evidence="4" key="2">
    <citation type="journal article" date="2017" name="Sci. Adv.">
        <title>A tail of two voltages: Proteomic comparison of the three electric organs of the electric eel.</title>
        <authorList>
            <person name="Traeger L.L."/>
            <person name="Sabat G."/>
            <person name="Barrett-Wilt G.A."/>
            <person name="Wells G.B."/>
            <person name="Sussman M.R."/>
        </authorList>
    </citation>
    <scope>NUCLEOTIDE SEQUENCE [LARGE SCALE GENOMIC DNA]</scope>
</reference>
<evidence type="ECO:0000313" key="4">
    <source>
        <dbReference type="Proteomes" id="UP000314983"/>
    </source>
</evidence>
<dbReference type="PROSITE" id="PS50184">
    <property type="entry name" value="VWFC_2"/>
    <property type="match status" value="1"/>
</dbReference>
<protein>
    <recommendedName>
        <fullName evidence="2">VWFC domain-containing protein</fullName>
    </recommendedName>
</protein>
<reference evidence="4" key="1">
    <citation type="journal article" date="2014" name="Science">
        <title>Nonhuman genetics. Genomic basis for the convergent evolution of electric organs.</title>
        <authorList>
            <person name="Gallant J.R."/>
            <person name="Traeger L.L."/>
            <person name="Volkening J.D."/>
            <person name="Moffett H."/>
            <person name="Chen P.H."/>
            <person name="Novina C.D."/>
            <person name="Phillips G.N.Jr."/>
            <person name="Anand R."/>
            <person name="Wells G.B."/>
            <person name="Pinch M."/>
            <person name="Guth R."/>
            <person name="Unguez G.A."/>
            <person name="Albert J.S."/>
            <person name="Zakon H.H."/>
            <person name="Samanta M.P."/>
            <person name="Sussman M.R."/>
        </authorList>
    </citation>
    <scope>NUCLEOTIDE SEQUENCE [LARGE SCALE GENOMIC DNA]</scope>
</reference>
<proteinExistence type="predicted"/>
<dbReference type="GO" id="GO:0030514">
    <property type="term" value="P:negative regulation of BMP signaling pathway"/>
    <property type="evidence" value="ECO:0007669"/>
    <property type="project" value="TreeGrafter"/>
</dbReference>
<dbReference type="GO" id="GO:0009953">
    <property type="term" value="P:dorsal/ventral pattern formation"/>
    <property type="evidence" value="ECO:0007669"/>
    <property type="project" value="TreeGrafter"/>
</dbReference>
<feature type="domain" description="VWFC" evidence="2">
    <location>
        <begin position="47"/>
        <end position="123"/>
    </location>
</feature>
<gene>
    <name evidence="3" type="primary">CHRD</name>
</gene>
<evidence type="ECO:0000256" key="1">
    <source>
        <dbReference type="SAM" id="SignalP"/>
    </source>
</evidence>
<feature type="chain" id="PRO_5021331071" description="VWFC domain-containing protein" evidence="1">
    <location>
        <begin position="25"/>
        <end position="140"/>
    </location>
</feature>
<dbReference type="AlphaFoldDB" id="A0A4W4DT37"/>
<dbReference type="Proteomes" id="UP000314983">
    <property type="component" value="Chromosome 15"/>
</dbReference>
<reference evidence="3" key="4">
    <citation type="submission" date="2025-08" db="UniProtKB">
        <authorList>
            <consortium name="Ensembl"/>
        </authorList>
    </citation>
    <scope>IDENTIFICATION</scope>
</reference>
<dbReference type="PANTHER" id="PTHR46526:SF1">
    <property type="entry name" value="CHORDIN"/>
    <property type="match status" value="1"/>
</dbReference>
<evidence type="ECO:0000259" key="2">
    <source>
        <dbReference type="PROSITE" id="PS50184"/>
    </source>
</evidence>
<feature type="signal peptide" evidence="1">
    <location>
        <begin position="1"/>
        <end position="24"/>
    </location>
</feature>
<dbReference type="GO" id="GO:0005615">
    <property type="term" value="C:extracellular space"/>
    <property type="evidence" value="ECO:0007669"/>
    <property type="project" value="TreeGrafter"/>
</dbReference>
<sequence length="140" mass="15428">METIRLLGTVLCVLSGAWLPSGQASRMKSPALPIQSEREPLPSKGVSGCSFGGRFYSLEDTWHPDLGDPFGVMHCVMCYCEPQRSRRGKVFGKVSCKNIKQDCPEPNCDEPVLLPGQCCKTCPKVSFHSFSFTSHKKTVT</sequence>
<name>A0A4W4DT37_ELEEL</name>
<reference evidence="3" key="3">
    <citation type="submission" date="2020-05" db="EMBL/GenBank/DDBJ databases">
        <title>Electrophorus electricus (electric eel) genome, fEleEle1, primary haplotype.</title>
        <authorList>
            <person name="Myers G."/>
            <person name="Meyer A."/>
            <person name="Fedrigo O."/>
            <person name="Formenti G."/>
            <person name="Rhie A."/>
            <person name="Tracey A."/>
            <person name="Sims Y."/>
            <person name="Jarvis E.D."/>
        </authorList>
    </citation>
    <scope>NUCLEOTIDE SEQUENCE [LARGE SCALE GENOMIC DNA]</scope>
</reference>
<evidence type="ECO:0000313" key="3">
    <source>
        <dbReference type="Ensembl" id="ENSEEEP00000002113.1"/>
    </source>
</evidence>
<dbReference type="InterPro" id="IPR052278">
    <property type="entry name" value="Chordin-like_regulators"/>
</dbReference>
<accession>A0A4W4DT37</accession>